<name>A0A0E9P7I6_ANGAN</name>
<accession>A0A0E9P7I6</accession>
<evidence type="ECO:0000313" key="1">
    <source>
        <dbReference type="EMBL" id="JAH00015.1"/>
    </source>
</evidence>
<protein>
    <submittedName>
        <fullName evidence="1">Uncharacterized protein</fullName>
    </submittedName>
</protein>
<dbReference type="AlphaFoldDB" id="A0A0E9P7I6"/>
<reference evidence="1" key="2">
    <citation type="journal article" date="2015" name="Fish Shellfish Immunol.">
        <title>Early steps in the European eel (Anguilla anguilla)-Vibrio vulnificus interaction in the gills: Role of the RtxA13 toxin.</title>
        <authorList>
            <person name="Callol A."/>
            <person name="Pajuelo D."/>
            <person name="Ebbesson L."/>
            <person name="Teles M."/>
            <person name="MacKenzie S."/>
            <person name="Amaro C."/>
        </authorList>
    </citation>
    <scope>NUCLEOTIDE SEQUENCE</scope>
</reference>
<sequence length="20" mass="2574">MEKCNMKKNMPFRLFKMKRL</sequence>
<proteinExistence type="predicted"/>
<reference evidence="1" key="1">
    <citation type="submission" date="2014-11" db="EMBL/GenBank/DDBJ databases">
        <authorList>
            <person name="Amaro Gonzalez C."/>
        </authorList>
    </citation>
    <scope>NUCLEOTIDE SEQUENCE</scope>
</reference>
<organism evidence="1">
    <name type="scientific">Anguilla anguilla</name>
    <name type="common">European freshwater eel</name>
    <name type="synonym">Muraena anguilla</name>
    <dbReference type="NCBI Taxonomy" id="7936"/>
    <lineage>
        <taxon>Eukaryota</taxon>
        <taxon>Metazoa</taxon>
        <taxon>Chordata</taxon>
        <taxon>Craniata</taxon>
        <taxon>Vertebrata</taxon>
        <taxon>Euteleostomi</taxon>
        <taxon>Actinopterygii</taxon>
        <taxon>Neopterygii</taxon>
        <taxon>Teleostei</taxon>
        <taxon>Anguilliformes</taxon>
        <taxon>Anguillidae</taxon>
        <taxon>Anguilla</taxon>
    </lineage>
</organism>
<dbReference type="EMBL" id="GBXM01108562">
    <property type="protein sequence ID" value="JAH00015.1"/>
    <property type="molecule type" value="Transcribed_RNA"/>
</dbReference>